<dbReference type="PROSITE" id="PS50894">
    <property type="entry name" value="HPT"/>
    <property type="match status" value="1"/>
</dbReference>
<dbReference type="Pfam" id="PF07695">
    <property type="entry name" value="7TMR-DISM_7TM"/>
    <property type="match status" value="1"/>
</dbReference>
<dbReference type="Gene3D" id="1.10.287.130">
    <property type="match status" value="1"/>
</dbReference>
<dbReference type="Pfam" id="PF07696">
    <property type="entry name" value="7TMR-DISMED2"/>
    <property type="match status" value="1"/>
</dbReference>
<dbReference type="SUPFAM" id="SSF47384">
    <property type="entry name" value="Homodimeric domain of signal transducing histidine kinase"/>
    <property type="match status" value="1"/>
</dbReference>
<dbReference type="PANTHER" id="PTHR45339:SF1">
    <property type="entry name" value="HYBRID SIGNAL TRANSDUCTION HISTIDINE KINASE J"/>
    <property type="match status" value="1"/>
</dbReference>
<dbReference type="PROSITE" id="PS50110">
    <property type="entry name" value="RESPONSE_REGULATORY"/>
    <property type="match status" value="1"/>
</dbReference>
<gene>
    <name evidence="20" type="ORF">OE749_17260</name>
</gene>
<feature type="chain" id="PRO_5047215461" description="histidine kinase" evidence="16">
    <location>
        <begin position="21"/>
        <end position="1053"/>
    </location>
</feature>
<keyword evidence="21" id="KW-1185">Reference proteome</keyword>
<evidence type="ECO:0000256" key="15">
    <source>
        <dbReference type="SAM" id="Phobius"/>
    </source>
</evidence>
<evidence type="ECO:0000256" key="4">
    <source>
        <dbReference type="ARBA" id="ARBA00022475"/>
    </source>
</evidence>
<evidence type="ECO:0000256" key="13">
    <source>
        <dbReference type="PROSITE-ProRule" id="PRU00169"/>
    </source>
</evidence>
<dbReference type="InterPro" id="IPR001789">
    <property type="entry name" value="Sig_transdc_resp-reg_receiver"/>
</dbReference>
<dbReference type="Gene3D" id="3.30.565.10">
    <property type="entry name" value="Histidine kinase-like ATPase, C-terminal domain"/>
    <property type="match status" value="1"/>
</dbReference>
<dbReference type="Pfam" id="PF00512">
    <property type="entry name" value="HisKA"/>
    <property type="match status" value="1"/>
</dbReference>
<dbReference type="CDD" id="cd16922">
    <property type="entry name" value="HATPase_EvgS-ArcB-TorS-like"/>
    <property type="match status" value="1"/>
</dbReference>
<dbReference type="SMART" id="SM00387">
    <property type="entry name" value="HATPase_c"/>
    <property type="match status" value="1"/>
</dbReference>
<protein>
    <recommendedName>
        <fullName evidence="3">histidine kinase</fullName>
        <ecNumber evidence="3">2.7.13.3</ecNumber>
    </recommendedName>
</protein>
<evidence type="ECO:0000256" key="8">
    <source>
        <dbReference type="ARBA" id="ARBA00022840"/>
    </source>
</evidence>
<dbReference type="PROSITE" id="PS50109">
    <property type="entry name" value="HIS_KIN"/>
    <property type="match status" value="1"/>
</dbReference>
<keyword evidence="6 15" id="KW-0812">Transmembrane</keyword>
<keyword evidence="14" id="KW-0175">Coiled coil</keyword>
<feature type="domain" description="Histidine kinase" evidence="17">
    <location>
        <begin position="433"/>
        <end position="653"/>
    </location>
</feature>
<dbReference type="InterPro" id="IPR036097">
    <property type="entry name" value="HisK_dim/P_sf"/>
</dbReference>
<dbReference type="SUPFAM" id="SSF55874">
    <property type="entry name" value="ATPase domain of HSP90 chaperone/DNA topoisomerase II/histidine kinase"/>
    <property type="match status" value="1"/>
</dbReference>
<reference evidence="20 21" key="1">
    <citation type="submission" date="2022-10" db="EMBL/GenBank/DDBJ databases">
        <title>Aestuariibacter sp. AA17 isolated from Montipora capitata coral fragment.</title>
        <authorList>
            <person name="Emsley S.A."/>
            <person name="Pfannmuller K.M."/>
            <person name="Loughran R.M."/>
            <person name="Shlafstein M."/>
            <person name="Papke E."/>
            <person name="Saw J.H."/>
            <person name="Ushijima B."/>
            <person name="Videau P."/>
        </authorList>
    </citation>
    <scope>NUCLEOTIDE SEQUENCE [LARGE SCALE GENOMIC DNA]</scope>
    <source>
        <strain evidence="20 21">AA17</strain>
    </source>
</reference>
<evidence type="ECO:0000256" key="14">
    <source>
        <dbReference type="SAM" id="Coils"/>
    </source>
</evidence>
<dbReference type="InterPro" id="IPR004358">
    <property type="entry name" value="Sig_transdc_His_kin-like_C"/>
</dbReference>
<organism evidence="20 21">
    <name type="scientific">Fluctibacter corallii</name>
    <dbReference type="NCBI Taxonomy" id="2984329"/>
    <lineage>
        <taxon>Bacteria</taxon>
        <taxon>Pseudomonadati</taxon>
        <taxon>Pseudomonadota</taxon>
        <taxon>Gammaproteobacteria</taxon>
        <taxon>Alteromonadales</taxon>
        <taxon>Alteromonadaceae</taxon>
        <taxon>Fluctibacter</taxon>
    </lineage>
</organism>
<feature type="domain" description="Response regulatory" evidence="18">
    <location>
        <begin position="804"/>
        <end position="920"/>
    </location>
</feature>
<dbReference type="GO" id="GO:0005524">
    <property type="term" value="F:ATP binding"/>
    <property type="evidence" value="ECO:0007669"/>
    <property type="project" value="UniProtKB-KW"/>
</dbReference>
<dbReference type="InterPro" id="IPR011622">
    <property type="entry name" value="7TMR_DISM_rcpt_extracell_dom2"/>
</dbReference>
<evidence type="ECO:0000256" key="10">
    <source>
        <dbReference type="ARBA" id="ARBA00023012"/>
    </source>
</evidence>
<evidence type="ECO:0000256" key="16">
    <source>
        <dbReference type="SAM" id="SignalP"/>
    </source>
</evidence>
<feature type="modified residue" description="4-aspartylphosphate" evidence="13">
    <location>
        <position position="853"/>
    </location>
</feature>
<evidence type="ECO:0000256" key="1">
    <source>
        <dbReference type="ARBA" id="ARBA00000085"/>
    </source>
</evidence>
<evidence type="ECO:0000256" key="5">
    <source>
        <dbReference type="ARBA" id="ARBA00022553"/>
    </source>
</evidence>
<evidence type="ECO:0000313" key="20">
    <source>
        <dbReference type="EMBL" id="MCV2886447.1"/>
    </source>
</evidence>
<evidence type="ECO:0000256" key="3">
    <source>
        <dbReference type="ARBA" id="ARBA00012438"/>
    </source>
</evidence>
<keyword evidence="7" id="KW-0547">Nucleotide-binding</keyword>
<evidence type="ECO:0000259" key="17">
    <source>
        <dbReference type="PROSITE" id="PS50109"/>
    </source>
</evidence>
<comment type="catalytic activity">
    <reaction evidence="1">
        <text>ATP + protein L-histidine = ADP + protein N-phospho-L-histidine.</text>
        <dbReference type="EC" id="2.7.13.3"/>
    </reaction>
</comment>
<feature type="modified residue" description="Phosphohistidine" evidence="12">
    <location>
        <position position="984"/>
    </location>
</feature>
<feature type="transmembrane region" description="Helical" evidence="15">
    <location>
        <begin position="179"/>
        <end position="200"/>
    </location>
</feature>
<feature type="signal peptide" evidence="16">
    <location>
        <begin position="1"/>
        <end position="20"/>
    </location>
</feature>
<dbReference type="Gene3D" id="2.60.40.2380">
    <property type="match status" value="1"/>
</dbReference>
<evidence type="ECO:0000256" key="11">
    <source>
        <dbReference type="ARBA" id="ARBA00023136"/>
    </source>
</evidence>
<dbReference type="Gene3D" id="3.40.50.2300">
    <property type="match status" value="1"/>
</dbReference>
<dbReference type="CDD" id="cd00082">
    <property type="entry name" value="HisKA"/>
    <property type="match status" value="1"/>
</dbReference>
<dbReference type="CDD" id="cd00088">
    <property type="entry name" value="HPT"/>
    <property type="match status" value="1"/>
</dbReference>
<evidence type="ECO:0000256" key="2">
    <source>
        <dbReference type="ARBA" id="ARBA00004651"/>
    </source>
</evidence>
<dbReference type="EC" id="2.7.13.3" evidence="3"/>
<dbReference type="Proteomes" id="UP001652504">
    <property type="component" value="Unassembled WGS sequence"/>
</dbReference>
<dbReference type="PANTHER" id="PTHR45339">
    <property type="entry name" value="HYBRID SIGNAL TRANSDUCTION HISTIDINE KINASE J"/>
    <property type="match status" value="1"/>
</dbReference>
<dbReference type="EMBL" id="JAOWKX010000011">
    <property type="protein sequence ID" value="MCV2886447.1"/>
    <property type="molecule type" value="Genomic_DNA"/>
</dbReference>
<feature type="transmembrane region" description="Helical" evidence="15">
    <location>
        <begin position="207"/>
        <end position="226"/>
    </location>
</feature>
<feature type="domain" description="HPt" evidence="19">
    <location>
        <begin position="945"/>
        <end position="1042"/>
    </location>
</feature>
<dbReference type="Gene3D" id="1.20.120.160">
    <property type="entry name" value="HPT domain"/>
    <property type="match status" value="1"/>
</dbReference>
<comment type="subcellular location">
    <subcellularLocation>
        <location evidence="2">Cell membrane</location>
        <topology evidence="2">Multi-pass membrane protein</topology>
    </subcellularLocation>
</comment>
<dbReference type="PRINTS" id="PR00344">
    <property type="entry name" value="BCTRLSENSOR"/>
</dbReference>
<dbReference type="SMART" id="SM00448">
    <property type="entry name" value="REC"/>
    <property type="match status" value="1"/>
</dbReference>
<keyword evidence="11 15" id="KW-0472">Membrane</keyword>
<dbReference type="SUPFAM" id="SSF47226">
    <property type="entry name" value="Histidine-containing phosphotransfer domain, HPT domain"/>
    <property type="match status" value="1"/>
</dbReference>
<evidence type="ECO:0000256" key="12">
    <source>
        <dbReference type="PROSITE-ProRule" id="PRU00110"/>
    </source>
</evidence>
<comment type="caution">
    <text evidence="20">The sequence shown here is derived from an EMBL/GenBank/DDBJ whole genome shotgun (WGS) entry which is preliminary data.</text>
</comment>
<feature type="transmembrane region" description="Helical" evidence="15">
    <location>
        <begin position="301"/>
        <end position="320"/>
    </location>
</feature>
<dbReference type="InterPro" id="IPR003594">
    <property type="entry name" value="HATPase_dom"/>
</dbReference>
<feature type="transmembrane region" description="Helical" evidence="15">
    <location>
        <begin position="332"/>
        <end position="354"/>
    </location>
</feature>
<feature type="transmembrane region" description="Helical" evidence="15">
    <location>
        <begin position="275"/>
        <end position="295"/>
    </location>
</feature>
<dbReference type="Pfam" id="PF02518">
    <property type="entry name" value="HATPase_c"/>
    <property type="match status" value="1"/>
</dbReference>
<name>A0ABT3ADQ9_9ALTE</name>
<evidence type="ECO:0000256" key="7">
    <source>
        <dbReference type="ARBA" id="ARBA00022741"/>
    </source>
</evidence>
<dbReference type="CDD" id="cd17546">
    <property type="entry name" value="REC_hyHK_CKI1_RcsC-like"/>
    <property type="match status" value="1"/>
</dbReference>
<dbReference type="InterPro" id="IPR036890">
    <property type="entry name" value="HATPase_C_sf"/>
</dbReference>
<feature type="coiled-coil region" evidence="14">
    <location>
        <begin position="378"/>
        <end position="409"/>
    </location>
</feature>
<dbReference type="InterPro" id="IPR003661">
    <property type="entry name" value="HisK_dim/P_dom"/>
</dbReference>
<dbReference type="InterPro" id="IPR011006">
    <property type="entry name" value="CheY-like_superfamily"/>
</dbReference>
<keyword evidence="10" id="KW-0902">Two-component regulatory system</keyword>
<keyword evidence="5 13" id="KW-0597">Phosphoprotein</keyword>
<keyword evidence="8 20" id="KW-0067">ATP-binding</keyword>
<dbReference type="SMART" id="SM00073">
    <property type="entry name" value="HPT"/>
    <property type="match status" value="1"/>
</dbReference>
<dbReference type="Pfam" id="PF00072">
    <property type="entry name" value="Response_reg"/>
    <property type="match status" value="1"/>
</dbReference>
<dbReference type="InterPro" id="IPR011623">
    <property type="entry name" value="7TMR_DISM_rcpt_extracell_dom1"/>
</dbReference>
<keyword evidence="4" id="KW-1003">Cell membrane</keyword>
<dbReference type="InterPro" id="IPR008207">
    <property type="entry name" value="Sig_transdc_His_kin_Hpt_dom"/>
</dbReference>
<dbReference type="InterPro" id="IPR005467">
    <property type="entry name" value="His_kinase_dom"/>
</dbReference>
<dbReference type="InterPro" id="IPR036641">
    <property type="entry name" value="HPT_dom_sf"/>
</dbReference>
<proteinExistence type="predicted"/>
<evidence type="ECO:0000256" key="6">
    <source>
        <dbReference type="ARBA" id="ARBA00022692"/>
    </source>
</evidence>
<keyword evidence="9 15" id="KW-1133">Transmembrane helix</keyword>
<evidence type="ECO:0000259" key="19">
    <source>
        <dbReference type="PROSITE" id="PS50894"/>
    </source>
</evidence>
<dbReference type="Pfam" id="PF01627">
    <property type="entry name" value="Hpt"/>
    <property type="match status" value="1"/>
</dbReference>
<sequence>MLNWFLFIFTLLASCTSALAQPSVQLIDSEEVIRLSSHVTMYREDGRELSLQQIVKRTDEFKRVVSDSANYGFHDSGVWLHATFSNVTDTDYWVVDLSYSQLDKVDFYLMSGDDLLAQSSEGKLRPSQQFRFPTLEATLPFATQLDLFVRLETNASNIIAPMEIQSKTVHTRTSFYDTLIWGLFYGGLIILAIYSLILYPSKKEKSMLAYVVFVLSVVIWQFSWGGHLQMMFPVSFTVWLGQHIDLVYVLIAFTSGIFTYIFLDIRDTSPRLAPIIETCLAALAVLGACSIFNLIPPLWQNGLVFVVAILATSSYLLAGFESYLNHFYSSRYFILAWSLLGAGALIGIMNLIGVLPSNFFTTYCFQFSVFLQACLFSVALVDKTHSELEREIQQATDDLRNNMEFIEEQNVRLDIARKDAIKASHIKSQFLANMSHEIRTPLNAILGFSKELTQLSLSEEKQEQIRIINAAADSLLGIVNDVLDVSKIEAGKLQINNNPFSPNQLVEEMVSVMSKSAHQKNLEFVLDLDPLPNKLIGDVMRIKQILNNLLSNALKFTPTGYISLRVRGKSLEHGMYELTFNVEDTGIGISDTDRKKLFSAFSQVDDALSRSYQGTGLGLVICQQLVKLMRGTINLKSTPGEGSCFIISLRLNLLNANTALTTSENWRRKPVLLIDPNPFTRRASSRMLTLLGCRVTSAERMDFLTVSQHDANQRFDTLFLTLPHAYASKRQDTMELAAHFPVNNIVLLFSGAEPVFRSMHLESRVNGRIRLPLTPAKLDNLSAAPTESGHSQLQDNLQSLPRARVLAVDDMEMNLRLLKTWLKPSPLELTLAYSGEDAVSLCQKEEFDLILMDVQMPNMDGLQAAQAIRHTELNIGTPIIAVTAHAFKEEQERLLSSGMDDYLPKPLDLNELIVLIKRWCGSLISEPISVPSLDWDLAVTRANHNKDAAKDMLMAFNEQLPAILLQIESSWKTHDLTATQNLVHKLHGACCYTGVPKLQSLCDEIESKLKKNTTHKLAERISVLLSEGELVVSAIEKQLNDLGDVNAPDFGTA</sequence>
<evidence type="ECO:0000259" key="18">
    <source>
        <dbReference type="PROSITE" id="PS50110"/>
    </source>
</evidence>
<accession>A0ABT3ADQ9</accession>
<evidence type="ECO:0000313" key="21">
    <source>
        <dbReference type="Proteomes" id="UP001652504"/>
    </source>
</evidence>
<dbReference type="SMART" id="SM00388">
    <property type="entry name" value="HisKA"/>
    <property type="match status" value="1"/>
</dbReference>
<evidence type="ECO:0000256" key="9">
    <source>
        <dbReference type="ARBA" id="ARBA00022989"/>
    </source>
</evidence>
<feature type="transmembrane region" description="Helical" evidence="15">
    <location>
        <begin position="246"/>
        <end position="263"/>
    </location>
</feature>
<dbReference type="RefSeq" id="WP_263713734.1">
    <property type="nucleotide sequence ID" value="NZ_JAOWKX010000011.1"/>
</dbReference>
<dbReference type="SUPFAM" id="SSF52172">
    <property type="entry name" value="CheY-like"/>
    <property type="match status" value="2"/>
</dbReference>
<keyword evidence="16" id="KW-0732">Signal</keyword>